<gene>
    <name evidence="3" type="ORF">NIES2119_01090</name>
</gene>
<dbReference type="Pfam" id="PF24393">
    <property type="entry name" value="Pepco"/>
    <property type="match status" value="1"/>
</dbReference>
<dbReference type="Proteomes" id="UP000185860">
    <property type="component" value="Unassembled WGS sequence"/>
</dbReference>
<protein>
    <recommendedName>
        <fullName evidence="2">Pepco domain-containing protein</fullName>
    </recommendedName>
</protein>
<evidence type="ECO:0000313" key="3">
    <source>
        <dbReference type="EMBL" id="OKH41051.1"/>
    </source>
</evidence>
<feature type="region of interest" description="Disordered" evidence="1">
    <location>
        <begin position="1"/>
        <end position="21"/>
    </location>
</feature>
<dbReference type="STRING" id="454136.NIES2119_01090"/>
<comment type="caution">
    <text evidence="3">The sequence shown here is derived from an EMBL/GenBank/DDBJ whole genome shotgun (WGS) entry which is preliminary data.</text>
</comment>
<evidence type="ECO:0000256" key="1">
    <source>
        <dbReference type="SAM" id="MobiDB-lite"/>
    </source>
</evidence>
<evidence type="ECO:0000313" key="4">
    <source>
        <dbReference type="Proteomes" id="UP000185860"/>
    </source>
</evidence>
<sequence length="117" mass="12910">MAEETIRIVTDDTPQSEGAKTGQDIAQMWDVEVQPAVSAKSGTDVSVDKLEQEMARFMQQVDGWFSHAEKIADMKYMQLDEVELTVEINGEGKVSLFGAGAKVGGKKGITLRFKRRS</sequence>
<dbReference type="EMBL" id="MRCE01000001">
    <property type="protein sequence ID" value="OKH41051.1"/>
    <property type="molecule type" value="Genomic_DNA"/>
</dbReference>
<dbReference type="AlphaFoldDB" id="A0A1U7IUB7"/>
<reference evidence="3 4" key="1">
    <citation type="submission" date="2016-11" db="EMBL/GenBank/DDBJ databases">
        <title>Draft Genome Sequences of Nine Cyanobacterial Strains from Diverse Habitats.</title>
        <authorList>
            <person name="Zhu T."/>
            <person name="Hou S."/>
            <person name="Lu X."/>
            <person name="Hess W.R."/>
        </authorList>
    </citation>
    <scope>NUCLEOTIDE SEQUENCE [LARGE SCALE GENOMIC DNA]</scope>
    <source>
        <strain evidence="3 4">IAM M-71</strain>
    </source>
</reference>
<name>A0A1U7IUB7_9CYAN</name>
<evidence type="ECO:0000259" key="2">
    <source>
        <dbReference type="Pfam" id="PF24393"/>
    </source>
</evidence>
<proteinExistence type="predicted"/>
<accession>A0A1U7IUB7</accession>
<feature type="compositionally biased region" description="Basic and acidic residues" evidence="1">
    <location>
        <begin position="1"/>
        <end position="10"/>
    </location>
</feature>
<dbReference type="InterPro" id="IPR056947">
    <property type="entry name" value="Pepco_dom"/>
</dbReference>
<feature type="domain" description="Pepco" evidence="2">
    <location>
        <begin position="6"/>
        <end position="115"/>
    </location>
</feature>
<organism evidence="3 4">
    <name type="scientific">[Phormidium ambiguum] IAM M-71</name>
    <dbReference type="NCBI Taxonomy" id="454136"/>
    <lineage>
        <taxon>Bacteria</taxon>
        <taxon>Bacillati</taxon>
        <taxon>Cyanobacteriota</taxon>
        <taxon>Cyanophyceae</taxon>
        <taxon>Oscillatoriophycideae</taxon>
        <taxon>Aerosakkonematales</taxon>
        <taxon>Aerosakkonemataceae</taxon>
        <taxon>Floridanema</taxon>
    </lineage>
</organism>